<reference evidence="1" key="1">
    <citation type="submission" date="2023-04" db="EMBL/GenBank/DDBJ databases">
        <title>Ambrosiozyma monospora NBRC 10751.</title>
        <authorList>
            <person name="Ichikawa N."/>
            <person name="Sato H."/>
            <person name="Tonouchi N."/>
        </authorList>
    </citation>
    <scope>NUCLEOTIDE SEQUENCE</scope>
    <source>
        <strain evidence="1">NBRC 10751</strain>
    </source>
</reference>
<proteinExistence type="predicted"/>
<dbReference type="Proteomes" id="UP001165064">
    <property type="component" value="Unassembled WGS sequence"/>
</dbReference>
<evidence type="ECO:0000313" key="1">
    <source>
        <dbReference type="EMBL" id="GME99280.1"/>
    </source>
</evidence>
<organism evidence="1 2">
    <name type="scientific">Ambrosiozyma monospora</name>
    <name type="common">Yeast</name>
    <name type="synonym">Endomycopsis monosporus</name>
    <dbReference type="NCBI Taxonomy" id="43982"/>
    <lineage>
        <taxon>Eukaryota</taxon>
        <taxon>Fungi</taxon>
        <taxon>Dikarya</taxon>
        <taxon>Ascomycota</taxon>
        <taxon>Saccharomycotina</taxon>
        <taxon>Pichiomycetes</taxon>
        <taxon>Pichiales</taxon>
        <taxon>Pichiaceae</taxon>
        <taxon>Ambrosiozyma</taxon>
    </lineage>
</organism>
<accession>A0ACB5U0V9</accession>
<protein>
    <submittedName>
        <fullName evidence="1">Unnamed protein product</fullName>
    </submittedName>
</protein>
<dbReference type="EMBL" id="BSXS01010924">
    <property type="protein sequence ID" value="GME99280.1"/>
    <property type="molecule type" value="Genomic_DNA"/>
</dbReference>
<name>A0ACB5U0V9_AMBMO</name>
<sequence>MWFVKTGQINDQLEPLLREKYEQFLRNVDYNSLNKYFHRCLYTRGDDVDPTTSEKTCLFNLESVLVGLKHCVPVTTTRFSPHMEDKMVPLLPEYFTIDRACPNITTDLSIKKTVKLFFLLR</sequence>
<gene>
    <name evidence="1" type="ORF">Amon02_001067400</name>
</gene>
<comment type="caution">
    <text evidence="1">The sequence shown here is derived from an EMBL/GenBank/DDBJ whole genome shotgun (WGS) entry which is preliminary data.</text>
</comment>
<keyword evidence="2" id="KW-1185">Reference proteome</keyword>
<evidence type="ECO:0000313" key="2">
    <source>
        <dbReference type="Proteomes" id="UP001165064"/>
    </source>
</evidence>